<name>B9XQ27_PEDPL</name>
<reference evidence="1 2" key="1">
    <citation type="journal article" date="2011" name="J. Bacteriol.">
        <title>Genome sequence of 'Pedosphaera parvula' Ellin514, an aerobic Verrucomicrobial isolate from pasture soil.</title>
        <authorList>
            <person name="Kant R."/>
            <person name="van Passel M.W."/>
            <person name="Sangwan P."/>
            <person name="Palva A."/>
            <person name="Lucas S."/>
            <person name="Copeland A."/>
            <person name="Lapidus A."/>
            <person name="Glavina Del Rio T."/>
            <person name="Dalin E."/>
            <person name="Tice H."/>
            <person name="Bruce D."/>
            <person name="Goodwin L."/>
            <person name="Pitluck S."/>
            <person name="Chertkov O."/>
            <person name="Larimer F.W."/>
            <person name="Land M.L."/>
            <person name="Hauser L."/>
            <person name="Brettin T.S."/>
            <person name="Detter J.C."/>
            <person name="Han S."/>
            <person name="de Vos W.M."/>
            <person name="Janssen P.H."/>
            <person name="Smidt H."/>
        </authorList>
    </citation>
    <scope>NUCLEOTIDE SEQUENCE [LARGE SCALE GENOMIC DNA]</scope>
    <source>
        <strain evidence="1 2">Ellin514</strain>
    </source>
</reference>
<evidence type="ECO:0008006" key="3">
    <source>
        <dbReference type="Google" id="ProtNLM"/>
    </source>
</evidence>
<evidence type="ECO:0000313" key="1">
    <source>
        <dbReference type="EMBL" id="EEF58031.1"/>
    </source>
</evidence>
<organism evidence="1 2">
    <name type="scientific">Pedosphaera parvula (strain Ellin514)</name>
    <dbReference type="NCBI Taxonomy" id="320771"/>
    <lineage>
        <taxon>Bacteria</taxon>
        <taxon>Pseudomonadati</taxon>
        <taxon>Verrucomicrobiota</taxon>
        <taxon>Pedosphaerae</taxon>
        <taxon>Pedosphaerales</taxon>
        <taxon>Pedosphaeraceae</taxon>
        <taxon>Pedosphaera</taxon>
    </lineage>
</organism>
<gene>
    <name evidence="1" type="ORF">Cflav_PD1168</name>
</gene>
<comment type="caution">
    <text evidence="1">The sequence shown here is derived from an EMBL/GenBank/DDBJ whole genome shotgun (WGS) entry which is preliminary data.</text>
</comment>
<dbReference type="EMBL" id="ABOX02000051">
    <property type="protein sequence ID" value="EEF58031.1"/>
    <property type="molecule type" value="Genomic_DNA"/>
</dbReference>
<dbReference type="AlphaFoldDB" id="B9XQ27"/>
<protein>
    <recommendedName>
        <fullName evidence="3">Lipoprotein SmpA/OmlA domain-containing protein</fullName>
    </recommendedName>
</protein>
<keyword evidence="2" id="KW-1185">Reference proteome</keyword>
<evidence type="ECO:0000313" key="2">
    <source>
        <dbReference type="Proteomes" id="UP000003688"/>
    </source>
</evidence>
<dbReference type="Proteomes" id="UP000003688">
    <property type="component" value="Unassembled WGS sequence"/>
</dbReference>
<accession>B9XQ27</accession>
<proteinExistence type="predicted"/>
<dbReference type="STRING" id="320771.Cflav_PD1168"/>
<sequence precursor="true">MLRLQKQVFRIRLVSLMESPVPKPFIKVLLSLLVACALFSSCETATVVSTPIQPGMTKAELRSNFGPPIRKVVNDDGSEDWFYHFSCERTHTGSFVESSVTPGDPSLNYGTSSSWSMTFNEGVIRLSKDGVVTGQIPQGQIVRW</sequence>